<accession>A0A382QHR9</accession>
<feature type="non-terminal residue" evidence="1">
    <location>
        <position position="158"/>
    </location>
</feature>
<dbReference type="AlphaFoldDB" id="A0A382QHR9"/>
<name>A0A382QHR9_9ZZZZ</name>
<dbReference type="EMBL" id="UINC01114638">
    <property type="protein sequence ID" value="SVC85084.1"/>
    <property type="molecule type" value="Genomic_DNA"/>
</dbReference>
<protein>
    <submittedName>
        <fullName evidence="1">Uncharacterized protein</fullName>
    </submittedName>
</protein>
<gene>
    <name evidence="1" type="ORF">METZ01_LOCUS337938</name>
</gene>
<sequence length="158" mass="16287">MGEKFGTGFQVKAPKVSDVIKCMDCNHPSFKQYLMDCHNNDIGFEIDVANNKLDYEAEMLMNLQEGDVTITPIPAGSKTGGQKILAAIAIIVIMYFTGGASGVGQLGNTAVNAQGTAIGAGGTTSSVFTTVNAAGNVALSNTGMFATLMAANLGMIGL</sequence>
<organism evidence="1">
    <name type="scientific">marine metagenome</name>
    <dbReference type="NCBI Taxonomy" id="408172"/>
    <lineage>
        <taxon>unclassified sequences</taxon>
        <taxon>metagenomes</taxon>
        <taxon>ecological metagenomes</taxon>
    </lineage>
</organism>
<evidence type="ECO:0000313" key="1">
    <source>
        <dbReference type="EMBL" id="SVC85084.1"/>
    </source>
</evidence>
<reference evidence="1" key="1">
    <citation type="submission" date="2018-05" db="EMBL/GenBank/DDBJ databases">
        <authorList>
            <person name="Lanie J.A."/>
            <person name="Ng W.-L."/>
            <person name="Kazmierczak K.M."/>
            <person name="Andrzejewski T.M."/>
            <person name="Davidsen T.M."/>
            <person name="Wayne K.J."/>
            <person name="Tettelin H."/>
            <person name="Glass J.I."/>
            <person name="Rusch D."/>
            <person name="Podicherti R."/>
            <person name="Tsui H.-C.T."/>
            <person name="Winkler M.E."/>
        </authorList>
    </citation>
    <scope>NUCLEOTIDE SEQUENCE</scope>
</reference>
<proteinExistence type="predicted"/>